<organism evidence="1 2">
    <name type="scientific">Parageobacillus galactosidasius</name>
    <dbReference type="NCBI Taxonomy" id="883812"/>
    <lineage>
        <taxon>Bacteria</taxon>
        <taxon>Bacillati</taxon>
        <taxon>Bacillota</taxon>
        <taxon>Bacilli</taxon>
        <taxon>Bacillales</taxon>
        <taxon>Anoxybacillaceae</taxon>
        <taxon>Parageobacillus</taxon>
    </lineage>
</organism>
<sequence length="381" mass="42319">MATVGQQLTSPESGWKRIDTTDILNKIKILQGNISTVTGLVAYYYNGTFLSVTGNPFKIRFKFTGNKIRLIMNKWSTLSNSVTVKIDNTTYPVFSTSTANQGMSLVFEATGLPDGEHIIDISNGDGKGIEFDAIDVNESAVINEGTYVIGEQLTAPEAGWKRYDDTHPAIKYIGSGWNTETHLAHYNNIAHWSRTVGNKIKFKFKGTKIRIITDRNTNRLANSQSITIDGVKEYINTYGTVQGQTLSFEKTGLADTIHEVELQNETDLLQLDAIDIDDTGRLLHPDEVTDIADLDVGKRIRCHYQAPMSGQIGMFSGLGQETSDFIPPTSSATPNGDFYWICCDIKNGKKILLADRNIQHSISWDKINEQGMTNTGREITF</sequence>
<gene>
    <name evidence="1" type="ORF">B9L23_07695</name>
</gene>
<proteinExistence type="predicted"/>
<evidence type="ECO:0000313" key="1">
    <source>
        <dbReference type="EMBL" id="OXB94738.1"/>
    </source>
</evidence>
<protein>
    <submittedName>
        <fullName evidence="1">Uncharacterized protein</fullName>
    </submittedName>
</protein>
<dbReference type="Gene3D" id="2.60.120.260">
    <property type="entry name" value="Galactose-binding domain-like"/>
    <property type="match status" value="2"/>
</dbReference>
<evidence type="ECO:0000313" key="2">
    <source>
        <dbReference type="Proteomes" id="UP000198394"/>
    </source>
</evidence>
<accession>A0A226QS56</accession>
<dbReference type="RefSeq" id="WP_089097191.1">
    <property type="nucleotide sequence ID" value="NZ_NDYL01000001.1"/>
</dbReference>
<dbReference type="EMBL" id="NDYL01000001">
    <property type="protein sequence ID" value="OXB94738.1"/>
    <property type="molecule type" value="Genomic_DNA"/>
</dbReference>
<name>A0A226QS56_9BACL</name>
<keyword evidence="2" id="KW-1185">Reference proteome</keyword>
<reference evidence="1 2" key="1">
    <citation type="submission" date="2017-04" db="EMBL/GenBank/DDBJ databases">
        <title>The genome sequence of Parageobacillus galactosidasius DSM 18751.</title>
        <authorList>
            <person name="Ramaloko W.T."/>
            <person name="Koen N."/>
            <person name="Polliack S."/>
            <person name="Aliyu H."/>
            <person name="Lebre P."/>
            <person name="Mohr T."/>
            <person name="Oswald F."/>
            <person name="Zwick M."/>
            <person name="Neumann A."/>
            <person name="Syldatk C."/>
            <person name="Cowan D."/>
            <person name="De Maayer P."/>
        </authorList>
    </citation>
    <scope>NUCLEOTIDE SEQUENCE [LARGE SCALE GENOMIC DNA]</scope>
    <source>
        <strain evidence="1 2">DSM 18751</strain>
    </source>
</reference>
<dbReference type="AlphaFoldDB" id="A0A226QS56"/>
<dbReference type="Proteomes" id="UP000198394">
    <property type="component" value="Unassembled WGS sequence"/>
</dbReference>
<comment type="caution">
    <text evidence="1">The sequence shown here is derived from an EMBL/GenBank/DDBJ whole genome shotgun (WGS) entry which is preliminary data.</text>
</comment>